<reference evidence="1" key="1">
    <citation type="submission" date="2012-09" db="EMBL/GenBank/DDBJ databases">
        <authorList>
            <person name="Martin A.A."/>
        </authorList>
    </citation>
    <scope>NUCLEOTIDE SEQUENCE</scope>
</reference>
<accession>A0A0K0D0J6</accession>
<protein>
    <submittedName>
        <fullName evidence="2">Methyltransf_11 domain-containing protein</fullName>
    </submittedName>
</protein>
<evidence type="ECO:0000313" key="1">
    <source>
        <dbReference type="Proteomes" id="UP000035642"/>
    </source>
</evidence>
<dbReference type="Gene3D" id="3.40.50.150">
    <property type="entry name" value="Vaccinia Virus protein VP39"/>
    <property type="match status" value="1"/>
</dbReference>
<dbReference type="InterPro" id="IPR029063">
    <property type="entry name" value="SAM-dependent_MTases_sf"/>
</dbReference>
<dbReference type="AlphaFoldDB" id="A0A0K0D0J6"/>
<dbReference type="STRING" id="6313.A0A0K0D0J6"/>
<evidence type="ECO:0000313" key="2">
    <source>
        <dbReference type="WBParaSite" id="ACAC_0000358701-mRNA-1"/>
    </source>
</evidence>
<sequence>MWFLHLVSNATRRFWFFIFDRFILYPLMNQLSQTFGTKFMNLGYWPTKESATDEQMRALVERNRQDLHSLNDVKVKYTNIFTNSDLDRPHYFLYERALKLHSHYPDLEGLRILDVGCGQGEGIKWTKKVHPRIGSIHGVDRCAVPNPDIIPGDAHHLPYRSRQIDIGKKHTVPLGTVRFSTFFPTVLNVESSHLYADCEQFFRECSRVLRKDGYLCWTDLLYRSQVAQIREQALRAGLFEEHWEDITDNILAGIERTAARYDSLLMKAPSIVRLFSSSLRATYCAPGTHTHARISRGEKGYYAAVWRNNA</sequence>
<dbReference type="Proteomes" id="UP000035642">
    <property type="component" value="Unassembled WGS sequence"/>
</dbReference>
<name>A0A0K0D0J6_ANGCA</name>
<organism evidence="1 2">
    <name type="scientific">Angiostrongylus cantonensis</name>
    <name type="common">Rat lungworm</name>
    <dbReference type="NCBI Taxonomy" id="6313"/>
    <lineage>
        <taxon>Eukaryota</taxon>
        <taxon>Metazoa</taxon>
        <taxon>Ecdysozoa</taxon>
        <taxon>Nematoda</taxon>
        <taxon>Chromadorea</taxon>
        <taxon>Rhabditida</taxon>
        <taxon>Rhabditina</taxon>
        <taxon>Rhabditomorpha</taxon>
        <taxon>Strongyloidea</taxon>
        <taxon>Metastrongylidae</taxon>
        <taxon>Angiostrongylus</taxon>
    </lineage>
</organism>
<dbReference type="SUPFAM" id="SSF53335">
    <property type="entry name" value="S-adenosyl-L-methionine-dependent methyltransferases"/>
    <property type="match status" value="1"/>
</dbReference>
<proteinExistence type="predicted"/>
<dbReference type="WBParaSite" id="ACAC_0000358701-mRNA-1">
    <property type="protein sequence ID" value="ACAC_0000358701-mRNA-1"/>
    <property type="gene ID" value="ACAC_0000358701"/>
</dbReference>
<reference evidence="2" key="2">
    <citation type="submission" date="2017-02" db="UniProtKB">
        <authorList>
            <consortium name="WormBaseParasite"/>
        </authorList>
    </citation>
    <scope>IDENTIFICATION</scope>
</reference>
<keyword evidence="1" id="KW-1185">Reference proteome</keyword>